<protein>
    <submittedName>
        <fullName evidence="3">S41 family peptidase</fullName>
    </submittedName>
</protein>
<feature type="domain" description="Tail specific protease" evidence="2">
    <location>
        <begin position="256"/>
        <end position="467"/>
    </location>
</feature>
<dbReference type="Gene3D" id="3.90.226.10">
    <property type="entry name" value="2-enoyl-CoA Hydratase, Chain A, domain 1"/>
    <property type="match status" value="1"/>
</dbReference>
<keyword evidence="4" id="KW-1185">Reference proteome</keyword>
<reference evidence="4" key="1">
    <citation type="journal article" date="2019" name="Int. J. Syst. Evol. Microbiol.">
        <title>The Global Catalogue of Microorganisms (GCM) 10K type strain sequencing project: providing services to taxonomists for standard genome sequencing and annotation.</title>
        <authorList>
            <consortium name="The Broad Institute Genomics Platform"/>
            <consortium name="The Broad Institute Genome Sequencing Center for Infectious Disease"/>
            <person name="Wu L."/>
            <person name="Ma J."/>
        </authorList>
    </citation>
    <scope>NUCLEOTIDE SEQUENCE [LARGE SCALE GENOMIC DNA]</scope>
    <source>
        <strain evidence="4">KCTC 52344</strain>
    </source>
</reference>
<comment type="caution">
    <text evidence="3">The sequence shown here is derived from an EMBL/GenBank/DDBJ whole genome shotgun (WGS) entry which is preliminary data.</text>
</comment>
<dbReference type="InterPro" id="IPR029045">
    <property type="entry name" value="ClpP/crotonase-like_dom_sf"/>
</dbReference>
<dbReference type="Proteomes" id="UP001597510">
    <property type="component" value="Unassembled WGS sequence"/>
</dbReference>
<gene>
    <name evidence="3" type="ORF">ACFSR2_22135</name>
</gene>
<feature type="chain" id="PRO_5047305881" evidence="1">
    <location>
        <begin position="19"/>
        <end position="484"/>
    </location>
</feature>
<accession>A0ABW5JFI9</accession>
<dbReference type="InterPro" id="IPR005151">
    <property type="entry name" value="Tail-specific_protease"/>
</dbReference>
<dbReference type="Pfam" id="PF03572">
    <property type="entry name" value="Peptidase_S41"/>
    <property type="match status" value="1"/>
</dbReference>
<name>A0ABW5JFI9_9BACT</name>
<evidence type="ECO:0000313" key="3">
    <source>
        <dbReference type="EMBL" id="MFD2523615.1"/>
    </source>
</evidence>
<dbReference type="EMBL" id="JBHULC010000038">
    <property type="protein sequence ID" value="MFD2523615.1"/>
    <property type="molecule type" value="Genomic_DNA"/>
</dbReference>
<dbReference type="SUPFAM" id="SSF52096">
    <property type="entry name" value="ClpP/crotonase"/>
    <property type="match status" value="1"/>
</dbReference>
<dbReference type="Gene3D" id="3.30.750.44">
    <property type="match status" value="1"/>
</dbReference>
<evidence type="ECO:0000256" key="1">
    <source>
        <dbReference type="SAM" id="SignalP"/>
    </source>
</evidence>
<dbReference type="RefSeq" id="WP_340233659.1">
    <property type="nucleotide sequence ID" value="NZ_JBBEWC010000001.1"/>
</dbReference>
<feature type="signal peptide" evidence="1">
    <location>
        <begin position="1"/>
        <end position="18"/>
    </location>
</feature>
<keyword evidence="1" id="KW-0732">Signal</keyword>
<proteinExistence type="predicted"/>
<organism evidence="3 4">
    <name type="scientific">Emticicia soli</name>
    <dbReference type="NCBI Taxonomy" id="2027878"/>
    <lineage>
        <taxon>Bacteria</taxon>
        <taxon>Pseudomonadati</taxon>
        <taxon>Bacteroidota</taxon>
        <taxon>Cytophagia</taxon>
        <taxon>Cytophagales</taxon>
        <taxon>Leadbetterellaceae</taxon>
        <taxon>Emticicia</taxon>
    </lineage>
</organism>
<evidence type="ECO:0000313" key="4">
    <source>
        <dbReference type="Proteomes" id="UP001597510"/>
    </source>
</evidence>
<evidence type="ECO:0000259" key="2">
    <source>
        <dbReference type="Pfam" id="PF03572"/>
    </source>
</evidence>
<sequence>MNKLLLLFILCLSTSAFAQQACLCSQNFDFAYQKLKNNYAGWEDKVRPDNQAAFEKLSAEIKEKANSISNDRECYFLLKKWIDFFQDGHVFITPLSPYPIDESPEVVAARAAKVPVVSFTETSFMQYLKENESRLASIEGIWESEDKDYRVGIVRDKKDTKKFQGFLLADRNAQWKAGKVKFEMTQVAPLRYTTKYYYADFGAETSLTREVKNFLVIENIYKFSKVFPTPGETINDEDNRQKILDYRVEQLDNETALVVLPPFTLINGPDYISEMINRNKPILDNSPNLIIDLRNNPGGDDAAYESLFPYINTQAIVRKGGLFKATFENSVSIRHELEAIKVHAGYRARLTPKLQQVLRLMEANSGSFVKGPDKEFPLVNIAPNPKKVAFIVNKNTASTAEQFILEAKQSKKTLVFGENTKGLADYIEVREWGMPCYGWRVAFAMAKSARLPQNPIDNIGIAPDIKISEKEADWVEFVRNYLKK</sequence>